<dbReference type="AlphaFoldDB" id="A0A109W4E7"/>
<dbReference type="RefSeq" id="WP_062252805.1">
    <property type="nucleotide sequence ID" value="NZ_CP014229.1"/>
</dbReference>
<dbReference type="KEGG" id="dfi:AXF13_09240"/>
<evidence type="ECO:0000313" key="2">
    <source>
        <dbReference type="EMBL" id="AMD90291.1"/>
    </source>
</evidence>
<gene>
    <name evidence="2" type="ORF">AXF13_09240</name>
</gene>
<dbReference type="STRING" id="44742.AXF13_09240"/>
<evidence type="ECO:0000313" key="3">
    <source>
        <dbReference type="Proteomes" id="UP000069241"/>
    </source>
</evidence>
<accession>A0A109W4E7</accession>
<evidence type="ECO:0008006" key="4">
    <source>
        <dbReference type="Google" id="ProtNLM"/>
    </source>
</evidence>
<feature type="region of interest" description="Disordered" evidence="1">
    <location>
        <begin position="128"/>
        <end position="164"/>
    </location>
</feature>
<dbReference type="EMBL" id="CP014229">
    <property type="protein sequence ID" value="AMD90291.1"/>
    <property type="molecule type" value="Genomic_DNA"/>
</dbReference>
<organism evidence="2 3">
    <name type="scientific">Desulfovibrio fairfieldensis</name>
    <dbReference type="NCBI Taxonomy" id="44742"/>
    <lineage>
        <taxon>Bacteria</taxon>
        <taxon>Pseudomonadati</taxon>
        <taxon>Thermodesulfobacteriota</taxon>
        <taxon>Desulfovibrionia</taxon>
        <taxon>Desulfovibrionales</taxon>
        <taxon>Desulfovibrionaceae</taxon>
        <taxon>Desulfovibrio</taxon>
    </lineage>
</organism>
<protein>
    <recommendedName>
        <fullName evidence="4">DUF1320 domain-containing protein</fullName>
    </recommendedName>
</protein>
<name>A0A109W4E7_9BACT</name>
<dbReference type="Pfam" id="PF07030">
    <property type="entry name" value="Phage_Mu_Gp36"/>
    <property type="match status" value="1"/>
</dbReference>
<evidence type="ECO:0000256" key="1">
    <source>
        <dbReference type="SAM" id="MobiDB-lite"/>
    </source>
</evidence>
<dbReference type="InterPro" id="IPR009752">
    <property type="entry name" value="Phage_Mu_GpJ"/>
</dbReference>
<proteinExistence type="predicted"/>
<dbReference type="Proteomes" id="UP000069241">
    <property type="component" value="Chromosome"/>
</dbReference>
<keyword evidence="3" id="KW-1185">Reference proteome</keyword>
<reference evidence="3" key="1">
    <citation type="submission" date="2016-02" db="EMBL/GenBank/DDBJ databases">
        <authorList>
            <person name="Holder M.E."/>
            <person name="Ajami N.J."/>
            <person name="Petrosino J.F."/>
        </authorList>
    </citation>
    <scope>NUCLEOTIDE SEQUENCE [LARGE SCALE GENOMIC DNA]</scope>
    <source>
        <strain evidence="3">CCUG 45958</strain>
    </source>
</reference>
<sequence>MPDASLPPVADIPAAPSYGDVQTLLRQFGTNELLQLAPGDNEQGLDEALLLDALRRASREADSYLATRYPVPLNPTENSGETVWPEPLASFVGDMARYHLTGGDAQESEAIARRYQEALDWLKAVAKGLADLPPPPDGGGGGEDDGEGPGDVSFVQSHRPVLWR</sequence>